<reference evidence="3" key="1">
    <citation type="journal article" date="2019" name="Int. J. Syst. Evol. Microbiol.">
        <title>The Global Catalogue of Microorganisms (GCM) 10K type strain sequencing project: providing services to taxonomists for standard genome sequencing and annotation.</title>
        <authorList>
            <consortium name="The Broad Institute Genomics Platform"/>
            <consortium name="The Broad Institute Genome Sequencing Center for Infectious Disease"/>
            <person name="Wu L."/>
            <person name="Ma J."/>
        </authorList>
    </citation>
    <scope>NUCLEOTIDE SEQUENCE [LARGE SCALE GENOMIC DNA]</scope>
    <source>
        <strain evidence="3">JCM 17342</strain>
    </source>
</reference>
<evidence type="ECO:0000313" key="2">
    <source>
        <dbReference type="EMBL" id="GAA4012234.1"/>
    </source>
</evidence>
<organism evidence="2 3">
    <name type="scientific">Allokutzneria multivorans</name>
    <dbReference type="NCBI Taxonomy" id="1142134"/>
    <lineage>
        <taxon>Bacteria</taxon>
        <taxon>Bacillati</taxon>
        <taxon>Actinomycetota</taxon>
        <taxon>Actinomycetes</taxon>
        <taxon>Pseudonocardiales</taxon>
        <taxon>Pseudonocardiaceae</taxon>
        <taxon>Allokutzneria</taxon>
    </lineage>
</organism>
<protein>
    <recommendedName>
        <fullName evidence="4">DUF5313 domain-containing protein</fullName>
    </recommendedName>
</protein>
<dbReference type="Pfam" id="PF17240">
    <property type="entry name" value="DUF5313"/>
    <property type="match status" value="1"/>
</dbReference>
<keyword evidence="1" id="KW-1133">Transmembrane helix</keyword>
<proteinExistence type="predicted"/>
<keyword evidence="1" id="KW-0812">Transmembrane</keyword>
<evidence type="ECO:0008006" key="4">
    <source>
        <dbReference type="Google" id="ProtNLM"/>
    </source>
</evidence>
<gene>
    <name evidence="2" type="ORF">GCM10022247_38500</name>
</gene>
<keyword evidence="3" id="KW-1185">Reference proteome</keyword>
<feature type="transmembrane region" description="Helical" evidence="1">
    <location>
        <begin position="43"/>
        <end position="62"/>
    </location>
</feature>
<accession>A0ABP7SIM4</accession>
<dbReference type="RefSeq" id="WP_344876666.1">
    <property type="nucleotide sequence ID" value="NZ_BAABAL010000014.1"/>
</dbReference>
<dbReference type="InterPro" id="IPR035197">
    <property type="entry name" value="DUF5313"/>
</dbReference>
<feature type="transmembrane region" description="Helical" evidence="1">
    <location>
        <begin position="68"/>
        <end position="88"/>
    </location>
</feature>
<evidence type="ECO:0000313" key="3">
    <source>
        <dbReference type="Proteomes" id="UP001501747"/>
    </source>
</evidence>
<sequence length="138" mass="15303">MRRPNPALWLWYAFGGKLPARYRDWVVRDLTCRTWFARHVVRSLVLVSPVLALLYLVFGVALAGPGEVVLLALVLGMIVGVYYSLSYAPENADTRLTKYGFPRGHATNTRREREARSAAAAVAERAARASARRSGVDA</sequence>
<evidence type="ECO:0000256" key="1">
    <source>
        <dbReference type="SAM" id="Phobius"/>
    </source>
</evidence>
<comment type="caution">
    <text evidence="2">The sequence shown here is derived from an EMBL/GenBank/DDBJ whole genome shotgun (WGS) entry which is preliminary data.</text>
</comment>
<dbReference type="EMBL" id="BAABAL010000014">
    <property type="protein sequence ID" value="GAA4012234.1"/>
    <property type="molecule type" value="Genomic_DNA"/>
</dbReference>
<keyword evidence="1" id="KW-0472">Membrane</keyword>
<dbReference type="Proteomes" id="UP001501747">
    <property type="component" value="Unassembled WGS sequence"/>
</dbReference>
<name>A0ABP7SIM4_9PSEU</name>